<gene>
    <name evidence="4" type="ORF">IV203_019042</name>
    <name evidence="3" type="ORF">IV203_022635</name>
</gene>
<feature type="compositionally biased region" description="Low complexity" evidence="1">
    <location>
        <begin position="37"/>
        <end position="47"/>
    </location>
</feature>
<dbReference type="AlphaFoldDB" id="A0A9K3KJ12"/>
<evidence type="ECO:0000256" key="1">
    <source>
        <dbReference type="SAM" id="MobiDB-lite"/>
    </source>
</evidence>
<reference evidence="3" key="1">
    <citation type="journal article" date="2021" name="Sci. Rep.">
        <title>Diploid genomic architecture of Nitzschia inconspicua, an elite biomass production diatom.</title>
        <authorList>
            <person name="Oliver A."/>
            <person name="Podell S."/>
            <person name="Pinowska A."/>
            <person name="Traller J.C."/>
            <person name="Smith S.R."/>
            <person name="McClure R."/>
            <person name="Beliaev A."/>
            <person name="Bohutskyi P."/>
            <person name="Hill E.A."/>
            <person name="Rabines A."/>
            <person name="Zheng H."/>
            <person name="Allen L.Z."/>
            <person name="Kuo A."/>
            <person name="Grigoriev I.V."/>
            <person name="Allen A.E."/>
            <person name="Hazlebeck D."/>
            <person name="Allen E.E."/>
        </authorList>
    </citation>
    <scope>NUCLEOTIDE SEQUENCE</scope>
    <source>
        <strain evidence="3">Hildebrandi</strain>
    </source>
</reference>
<evidence type="ECO:0000313" key="4">
    <source>
        <dbReference type="EMBL" id="KAG7370472.1"/>
    </source>
</evidence>
<dbReference type="Proteomes" id="UP000693970">
    <property type="component" value="Unassembled WGS sequence"/>
</dbReference>
<feature type="region of interest" description="Disordered" evidence="1">
    <location>
        <begin position="27"/>
        <end position="47"/>
    </location>
</feature>
<sequence length="413" mass="45440">MKVLLCLLPFLGQIAAFVKNINMNNRQQQHHHRSGISSSSSSSSSSAAAASASTTSLSAAPLQPGDPVMLVGPGFLQLVLARHLAQAGFRPIIVAPQKKLDSFFTNLLKCGPGDDLDDINKQLRDDSTIGMPEVGDPYFGELKGVVFCAEEAVLPPEFVSRVLDFQDQGRSAFADGRPSRVICCLPVDGKIQKEKSNSWIPIFNTDKVQQDNWNAFAKAFQEHSCYSSSTTSTNDSVGSIVRFGSLLGGSYDGPAWLRDYGIDEGMYKMSLEQYRDMRERAFDRYKLGAQVLLGNTINPKPSNQETMEKTALEDYPNEIREAFTILGDYPEMDRSNRHTVAAGIVQALQVYPTTPTASSSCPKEMTILSKARSELPSPEEWKAMFANPSAADWPDPYLFDPSAFGLQREKEKA</sequence>
<feature type="signal peptide" evidence="2">
    <location>
        <begin position="1"/>
        <end position="16"/>
    </location>
</feature>
<accession>A0A9K3KJ12</accession>
<protein>
    <submittedName>
        <fullName evidence="3">Uncharacterized protein</fullName>
    </submittedName>
</protein>
<evidence type="ECO:0000313" key="3">
    <source>
        <dbReference type="EMBL" id="KAG7344627.1"/>
    </source>
</evidence>
<dbReference type="EMBL" id="JAGRRH010000023">
    <property type="protein sequence ID" value="KAG7344627.1"/>
    <property type="molecule type" value="Genomic_DNA"/>
</dbReference>
<name>A0A9K3KJ12_9STRA</name>
<proteinExistence type="predicted"/>
<evidence type="ECO:0000313" key="5">
    <source>
        <dbReference type="Proteomes" id="UP000693970"/>
    </source>
</evidence>
<dbReference type="EMBL" id="JAGRRH010000004">
    <property type="protein sequence ID" value="KAG7370472.1"/>
    <property type="molecule type" value="Genomic_DNA"/>
</dbReference>
<dbReference type="OrthoDB" id="39987at2759"/>
<evidence type="ECO:0000256" key="2">
    <source>
        <dbReference type="SAM" id="SignalP"/>
    </source>
</evidence>
<keyword evidence="2" id="KW-0732">Signal</keyword>
<reference evidence="3" key="2">
    <citation type="submission" date="2021-04" db="EMBL/GenBank/DDBJ databases">
        <authorList>
            <person name="Podell S."/>
        </authorList>
    </citation>
    <scope>NUCLEOTIDE SEQUENCE</scope>
    <source>
        <strain evidence="3">Hildebrandi</strain>
    </source>
</reference>
<comment type="caution">
    <text evidence="3">The sequence shown here is derived from an EMBL/GenBank/DDBJ whole genome shotgun (WGS) entry which is preliminary data.</text>
</comment>
<keyword evidence="5" id="KW-1185">Reference proteome</keyword>
<organism evidence="3 5">
    <name type="scientific">Nitzschia inconspicua</name>
    <dbReference type="NCBI Taxonomy" id="303405"/>
    <lineage>
        <taxon>Eukaryota</taxon>
        <taxon>Sar</taxon>
        <taxon>Stramenopiles</taxon>
        <taxon>Ochrophyta</taxon>
        <taxon>Bacillariophyta</taxon>
        <taxon>Bacillariophyceae</taxon>
        <taxon>Bacillariophycidae</taxon>
        <taxon>Bacillariales</taxon>
        <taxon>Bacillariaceae</taxon>
        <taxon>Nitzschia</taxon>
    </lineage>
</organism>
<feature type="chain" id="PRO_5039882927" evidence="2">
    <location>
        <begin position="17"/>
        <end position="413"/>
    </location>
</feature>